<dbReference type="EMBL" id="CAJOAZ010003832">
    <property type="protein sequence ID" value="CAF4030187.1"/>
    <property type="molecule type" value="Genomic_DNA"/>
</dbReference>
<gene>
    <name evidence="6" type="ORF">JYZ213_LOCUS3610</name>
    <name evidence="7" type="ORF">OXD698_LOCUS31254</name>
</gene>
<dbReference type="PROSITE" id="PS50280">
    <property type="entry name" value="SET"/>
    <property type="match status" value="1"/>
</dbReference>
<evidence type="ECO:0000256" key="1">
    <source>
        <dbReference type="ARBA" id="ARBA00022603"/>
    </source>
</evidence>
<keyword evidence="1" id="KW-0489">Methyltransferase</keyword>
<evidence type="ECO:0000313" key="8">
    <source>
        <dbReference type="Proteomes" id="UP000663845"/>
    </source>
</evidence>
<dbReference type="PANTHER" id="PTHR47332">
    <property type="entry name" value="SET DOMAIN-CONTAINING PROTEIN 5"/>
    <property type="match status" value="1"/>
</dbReference>
<feature type="domain" description="Post-SET" evidence="5">
    <location>
        <begin position="150"/>
        <end position="166"/>
    </location>
</feature>
<dbReference type="Proteomes" id="UP000663845">
    <property type="component" value="Unassembled WGS sequence"/>
</dbReference>
<dbReference type="Gene3D" id="2.170.270.10">
    <property type="entry name" value="SET domain"/>
    <property type="match status" value="1"/>
</dbReference>
<dbReference type="InterPro" id="IPR001214">
    <property type="entry name" value="SET_dom"/>
</dbReference>
<evidence type="ECO:0008006" key="9">
    <source>
        <dbReference type="Google" id="ProtNLM"/>
    </source>
</evidence>
<keyword evidence="3" id="KW-0949">S-adenosyl-L-methionine</keyword>
<dbReference type="PROSITE" id="PS50868">
    <property type="entry name" value="POST_SET"/>
    <property type="match status" value="1"/>
</dbReference>
<dbReference type="Proteomes" id="UP000663844">
    <property type="component" value="Unassembled WGS sequence"/>
</dbReference>
<dbReference type="EMBL" id="CAJNOG010000019">
    <property type="protein sequence ID" value="CAF0770836.1"/>
    <property type="molecule type" value="Genomic_DNA"/>
</dbReference>
<name>A0A813QRJ9_9BILA</name>
<dbReference type="InterPro" id="IPR046341">
    <property type="entry name" value="SET_dom_sf"/>
</dbReference>
<evidence type="ECO:0000259" key="5">
    <source>
        <dbReference type="PROSITE" id="PS50868"/>
    </source>
</evidence>
<dbReference type="GO" id="GO:0032259">
    <property type="term" value="P:methylation"/>
    <property type="evidence" value="ECO:0007669"/>
    <property type="project" value="UniProtKB-KW"/>
</dbReference>
<proteinExistence type="predicted"/>
<comment type="caution">
    <text evidence="6">The sequence shown here is derived from an EMBL/GenBank/DDBJ whole genome shotgun (WGS) entry which is preliminary data.</text>
</comment>
<feature type="domain" description="SET" evidence="4">
    <location>
        <begin position="5"/>
        <end position="140"/>
    </location>
</feature>
<dbReference type="InterPro" id="IPR003616">
    <property type="entry name" value="Post-SET_dom"/>
</dbReference>
<evidence type="ECO:0000256" key="3">
    <source>
        <dbReference type="ARBA" id="ARBA00022691"/>
    </source>
</evidence>
<reference evidence="6" key="1">
    <citation type="submission" date="2021-02" db="EMBL/GenBank/DDBJ databases">
        <authorList>
            <person name="Nowell W R."/>
        </authorList>
    </citation>
    <scope>NUCLEOTIDE SEQUENCE</scope>
</reference>
<sequence>MPLTKKAEVQNLPEKYGSGKHKGIVALEKITKGEIIFKCDTDKCPYYPFLESQNNYTKEELNKLVQQYPDSRDYIYSYIYTIDDNTYQVPKDFLSKVVPEECALFNHSCTPNVGYGNDLLTLHVALRDIELGEELTVHYGFFDGDNSLYNGLNCECGSSNCSKILHFDFYKSPEFQDQCYKYYSKFIKSKIQKLRPDIES</sequence>
<protein>
    <recommendedName>
        <fullName evidence="9">SET domain-containing protein</fullName>
    </recommendedName>
</protein>
<dbReference type="InterPro" id="IPR053185">
    <property type="entry name" value="SET_domain_protein"/>
</dbReference>
<dbReference type="AlphaFoldDB" id="A0A813QRJ9"/>
<evidence type="ECO:0000313" key="7">
    <source>
        <dbReference type="EMBL" id="CAF4030187.1"/>
    </source>
</evidence>
<evidence type="ECO:0000313" key="6">
    <source>
        <dbReference type="EMBL" id="CAF0770836.1"/>
    </source>
</evidence>
<dbReference type="PANTHER" id="PTHR47332:SF4">
    <property type="entry name" value="SET DOMAIN-CONTAINING PROTEIN 5"/>
    <property type="match status" value="1"/>
</dbReference>
<evidence type="ECO:0000259" key="4">
    <source>
        <dbReference type="PROSITE" id="PS50280"/>
    </source>
</evidence>
<evidence type="ECO:0000256" key="2">
    <source>
        <dbReference type="ARBA" id="ARBA00022679"/>
    </source>
</evidence>
<accession>A0A813QRJ9</accession>
<dbReference type="Pfam" id="PF00856">
    <property type="entry name" value="SET"/>
    <property type="match status" value="1"/>
</dbReference>
<keyword evidence="2" id="KW-0808">Transferase</keyword>
<dbReference type="SUPFAM" id="SSF82199">
    <property type="entry name" value="SET domain"/>
    <property type="match status" value="1"/>
</dbReference>
<dbReference type="GO" id="GO:0008168">
    <property type="term" value="F:methyltransferase activity"/>
    <property type="evidence" value="ECO:0007669"/>
    <property type="project" value="UniProtKB-KW"/>
</dbReference>
<organism evidence="6 8">
    <name type="scientific">Adineta steineri</name>
    <dbReference type="NCBI Taxonomy" id="433720"/>
    <lineage>
        <taxon>Eukaryota</taxon>
        <taxon>Metazoa</taxon>
        <taxon>Spiralia</taxon>
        <taxon>Gnathifera</taxon>
        <taxon>Rotifera</taxon>
        <taxon>Eurotatoria</taxon>
        <taxon>Bdelloidea</taxon>
        <taxon>Adinetida</taxon>
        <taxon>Adinetidae</taxon>
        <taxon>Adineta</taxon>
    </lineage>
</organism>